<dbReference type="Proteomes" id="UP000218842">
    <property type="component" value="Unassembled WGS sequence"/>
</dbReference>
<reference evidence="1 2" key="1">
    <citation type="journal article" date="2017" name="Genome Biol. Evol.">
        <title>Population Structure and Local Adaptation of MAC Lung Disease Agent Mycobacterium avium subsp. hominissuis.</title>
        <authorList>
            <person name="Yano H."/>
            <person name="Iwamoto T."/>
            <person name="Nishiuchi Y."/>
            <person name="Nakajima C."/>
            <person name="Starkova D.A."/>
            <person name="Mokrousov I."/>
            <person name="Narvskaya O."/>
            <person name="Yoshida S."/>
            <person name="Arikawa K."/>
            <person name="Nakanishi N."/>
            <person name="Osaki K."/>
            <person name="Nakagawa I."/>
            <person name="Ato M."/>
            <person name="Suzuki Y."/>
            <person name="Maruyama F."/>
        </authorList>
    </citation>
    <scope>NUCLEOTIDE SEQUENCE [LARGE SCALE GENOMIC DNA]</scope>
    <source>
        <strain evidence="1 2">OCU466</strain>
    </source>
</reference>
<accession>A0A2A3LD92</accession>
<dbReference type="AlphaFoldDB" id="A0A2A3LD92"/>
<proteinExistence type="predicted"/>
<evidence type="ECO:0000313" key="2">
    <source>
        <dbReference type="Proteomes" id="UP000218842"/>
    </source>
</evidence>
<name>A0A2A3LD92_MYCAV</name>
<comment type="caution">
    <text evidence="1">The sequence shown here is derived from an EMBL/GenBank/DDBJ whole genome shotgun (WGS) entry which is preliminary data.</text>
</comment>
<gene>
    <name evidence="1" type="ORF">XV03_04420</name>
</gene>
<evidence type="ECO:0000313" key="1">
    <source>
        <dbReference type="EMBL" id="PBJ38777.1"/>
    </source>
</evidence>
<dbReference type="EMBL" id="LBGZ01000035">
    <property type="protein sequence ID" value="PBJ38777.1"/>
    <property type="molecule type" value="Genomic_DNA"/>
</dbReference>
<dbReference type="RefSeq" id="WP_084031223.1">
    <property type="nucleotide sequence ID" value="NZ_BDNJ01000014.1"/>
</dbReference>
<protein>
    <submittedName>
        <fullName evidence="1">Uncharacterized protein</fullName>
    </submittedName>
</protein>
<sequence length="82" mass="8481">MRSTQAGVAAAADAYPLVLGQLDYLAAISNGTADGTLTPAKTSGVTEVVQIMTQFHALIAPDKASPATIAGGQYRFSYSYAR</sequence>
<organism evidence="1 2">
    <name type="scientific">Mycobacterium avium subsp. hominissuis</name>
    <dbReference type="NCBI Taxonomy" id="439334"/>
    <lineage>
        <taxon>Bacteria</taxon>
        <taxon>Bacillati</taxon>
        <taxon>Actinomycetota</taxon>
        <taxon>Actinomycetes</taxon>
        <taxon>Mycobacteriales</taxon>
        <taxon>Mycobacteriaceae</taxon>
        <taxon>Mycobacterium</taxon>
        <taxon>Mycobacterium avium complex (MAC)</taxon>
    </lineage>
</organism>